<dbReference type="PROSITE" id="PS50846">
    <property type="entry name" value="HMA_2"/>
    <property type="match status" value="1"/>
</dbReference>
<dbReference type="InterPro" id="IPR006121">
    <property type="entry name" value="HMA_dom"/>
</dbReference>
<dbReference type="Pfam" id="PF00403">
    <property type="entry name" value="HMA"/>
    <property type="match status" value="1"/>
</dbReference>
<accession>A0A1G8IJ18</accession>
<dbReference type="EMBL" id="FNDS01000006">
    <property type="protein sequence ID" value="SDI18777.1"/>
    <property type="molecule type" value="Genomic_DNA"/>
</dbReference>
<dbReference type="OrthoDB" id="9814359at2"/>
<organism evidence="2 3">
    <name type="scientific">Pseudomonas panipatensis</name>
    <dbReference type="NCBI Taxonomy" id="428992"/>
    <lineage>
        <taxon>Bacteria</taxon>
        <taxon>Pseudomonadati</taxon>
        <taxon>Pseudomonadota</taxon>
        <taxon>Gammaproteobacteria</taxon>
        <taxon>Pseudomonadales</taxon>
        <taxon>Pseudomonadaceae</taxon>
        <taxon>Pseudomonas</taxon>
    </lineage>
</organism>
<evidence type="ECO:0000313" key="2">
    <source>
        <dbReference type="EMBL" id="SDI18777.1"/>
    </source>
</evidence>
<evidence type="ECO:0000259" key="1">
    <source>
        <dbReference type="PROSITE" id="PS50846"/>
    </source>
</evidence>
<gene>
    <name evidence="2" type="ORF">SAMN05216272_106282</name>
</gene>
<dbReference type="AlphaFoldDB" id="A0A1G8IJ18"/>
<dbReference type="STRING" id="428992.SAMN05216272_106282"/>
<dbReference type="GO" id="GO:0046872">
    <property type="term" value="F:metal ion binding"/>
    <property type="evidence" value="ECO:0007669"/>
    <property type="project" value="InterPro"/>
</dbReference>
<dbReference type="Gene3D" id="3.30.70.100">
    <property type="match status" value="1"/>
</dbReference>
<dbReference type="CDD" id="cd00371">
    <property type="entry name" value="HMA"/>
    <property type="match status" value="1"/>
</dbReference>
<feature type="domain" description="HMA" evidence="1">
    <location>
        <begin position="2"/>
        <end position="65"/>
    </location>
</feature>
<dbReference type="InterPro" id="IPR036163">
    <property type="entry name" value="HMA_dom_sf"/>
</dbReference>
<name>A0A1G8IJ18_9PSED</name>
<dbReference type="Proteomes" id="UP000199636">
    <property type="component" value="Unassembled WGS sequence"/>
</dbReference>
<evidence type="ECO:0000313" key="3">
    <source>
        <dbReference type="Proteomes" id="UP000199636"/>
    </source>
</evidence>
<sequence>MSSILLQVYGLSYGACVKQVSAALSPLVGVHDVCIDLPAGQVRVEGEVEPRTLLIALRDAGYPARVPSTAGAAAVAPGGRCGLSDCWCH</sequence>
<proteinExistence type="predicted"/>
<dbReference type="SUPFAM" id="SSF55008">
    <property type="entry name" value="HMA, heavy metal-associated domain"/>
    <property type="match status" value="1"/>
</dbReference>
<keyword evidence="3" id="KW-1185">Reference proteome</keyword>
<protein>
    <submittedName>
        <fullName evidence="2">Copper chaperone CopZ</fullName>
    </submittedName>
</protein>
<reference evidence="3" key="1">
    <citation type="submission" date="2016-10" db="EMBL/GenBank/DDBJ databases">
        <authorList>
            <person name="Varghese N."/>
            <person name="Submissions S."/>
        </authorList>
    </citation>
    <scope>NUCLEOTIDE SEQUENCE [LARGE SCALE GENOMIC DNA]</scope>
    <source>
        <strain evidence="3">CCM 7469</strain>
    </source>
</reference>
<dbReference type="RefSeq" id="WP_090263897.1">
    <property type="nucleotide sequence ID" value="NZ_FNDS01000006.1"/>
</dbReference>